<dbReference type="EC" id="5.2.1.8" evidence="4"/>
<evidence type="ECO:0000313" key="12">
    <source>
        <dbReference type="EMBL" id="OHA58842.1"/>
    </source>
</evidence>
<dbReference type="SUPFAM" id="SSF102735">
    <property type="entry name" value="Trigger factor ribosome-binding domain"/>
    <property type="match status" value="1"/>
</dbReference>
<dbReference type="Gene3D" id="1.10.3120.10">
    <property type="entry name" value="Trigger factor, C-terminal domain"/>
    <property type="match status" value="1"/>
</dbReference>
<evidence type="ECO:0000259" key="11">
    <source>
        <dbReference type="Pfam" id="PF05698"/>
    </source>
</evidence>
<evidence type="ECO:0000256" key="3">
    <source>
        <dbReference type="ARBA" id="ARBA00005464"/>
    </source>
</evidence>
<dbReference type="PANTHER" id="PTHR30560">
    <property type="entry name" value="TRIGGER FACTOR CHAPERONE AND PEPTIDYL-PROLYL CIS/TRANS ISOMERASE"/>
    <property type="match status" value="1"/>
</dbReference>
<proteinExistence type="inferred from homology"/>
<evidence type="ECO:0000313" key="13">
    <source>
        <dbReference type="Proteomes" id="UP000177043"/>
    </source>
</evidence>
<dbReference type="GO" id="GO:0005737">
    <property type="term" value="C:cytoplasm"/>
    <property type="evidence" value="ECO:0007669"/>
    <property type="project" value="UniProtKB-SubCell"/>
</dbReference>
<keyword evidence="6" id="KW-0697">Rotamase</keyword>
<comment type="caution">
    <text evidence="12">The sequence shown here is derived from an EMBL/GenBank/DDBJ whole genome shotgun (WGS) entry which is preliminary data.</text>
</comment>
<dbReference type="GO" id="GO:0051083">
    <property type="term" value="P:'de novo' cotranslational protein folding"/>
    <property type="evidence" value="ECO:0007669"/>
    <property type="project" value="TreeGrafter"/>
</dbReference>
<organism evidence="12 13">
    <name type="scientific">Candidatus Vogelbacteria bacterium RIFOXYD1_FULL_44_32</name>
    <dbReference type="NCBI Taxonomy" id="1802438"/>
    <lineage>
        <taxon>Bacteria</taxon>
        <taxon>Candidatus Vogeliibacteriota</taxon>
    </lineage>
</organism>
<evidence type="ECO:0000256" key="1">
    <source>
        <dbReference type="ARBA" id="ARBA00000971"/>
    </source>
</evidence>
<keyword evidence="8" id="KW-0413">Isomerase</keyword>
<evidence type="ECO:0000256" key="8">
    <source>
        <dbReference type="ARBA" id="ARBA00023235"/>
    </source>
</evidence>
<dbReference type="InterPro" id="IPR008880">
    <property type="entry name" value="Trigger_fac_C"/>
</dbReference>
<comment type="subcellular location">
    <subcellularLocation>
        <location evidence="2">Cytoplasm</location>
    </subcellularLocation>
</comment>
<dbReference type="Pfam" id="PF05697">
    <property type="entry name" value="Trigger_N"/>
    <property type="match status" value="1"/>
</dbReference>
<protein>
    <recommendedName>
        <fullName evidence="5">Trigger factor</fullName>
        <ecNumber evidence="4">5.2.1.8</ecNumber>
    </recommendedName>
    <alternativeName>
        <fullName evidence="9">PPIase</fullName>
    </alternativeName>
</protein>
<dbReference type="PANTHER" id="PTHR30560:SF3">
    <property type="entry name" value="TRIGGER FACTOR-LIKE PROTEIN TIG, CHLOROPLASTIC"/>
    <property type="match status" value="1"/>
</dbReference>
<dbReference type="GO" id="GO:0043022">
    <property type="term" value="F:ribosome binding"/>
    <property type="evidence" value="ECO:0007669"/>
    <property type="project" value="TreeGrafter"/>
</dbReference>
<dbReference type="GO" id="GO:0003755">
    <property type="term" value="F:peptidyl-prolyl cis-trans isomerase activity"/>
    <property type="evidence" value="ECO:0007669"/>
    <property type="project" value="UniProtKB-KW"/>
</dbReference>
<reference evidence="12 13" key="1">
    <citation type="journal article" date="2016" name="Nat. Commun.">
        <title>Thousands of microbial genomes shed light on interconnected biogeochemical processes in an aquifer system.</title>
        <authorList>
            <person name="Anantharaman K."/>
            <person name="Brown C.T."/>
            <person name="Hug L.A."/>
            <person name="Sharon I."/>
            <person name="Castelle C.J."/>
            <person name="Probst A.J."/>
            <person name="Thomas B.C."/>
            <person name="Singh A."/>
            <person name="Wilkins M.J."/>
            <person name="Karaoz U."/>
            <person name="Brodie E.L."/>
            <person name="Williams K.H."/>
            <person name="Hubbard S.S."/>
            <person name="Banfield J.F."/>
        </authorList>
    </citation>
    <scope>NUCLEOTIDE SEQUENCE [LARGE SCALE GENOMIC DNA]</scope>
</reference>
<dbReference type="InterPro" id="IPR036611">
    <property type="entry name" value="Trigger_fac_ribosome-bd_sf"/>
</dbReference>
<evidence type="ECO:0000256" key="7">
    <source>
        <dbReference type="ARBA" id="ARBA00023186"/>
    </source>
</evidence>
<evidence type="ECO:0000259" key="10">
    <source>
        <dbReference type="Pfam" id="PF05697"/>
    </source>
</evidence>
<sequence length="345" mass="38914">MGAMINVTITKLPASEIEITGEIPVDIFMAGWSDALKRLGAKAEIPGFRPGHVPEKILNEKIGDDRILLEMAEEALQKTYPEIIVTHKIEAIGEPEITITKIAKDNPLGFKIKTAVLPEFTLPDYQKIIKEIGAKHPDESEVADEEVEKAVEEIRQIRARESNDPTAKDLPEVNEDFVKKLGDFSSVADFKTKLKANISADKKNKSQEKRHLAIIEAIGLKSNLAIPKLLIDNELNKMLAEMRSQIERMGLKFDDYLIHLKKTTDELKQGWQEDAVKRVRFGLVVRKLAEAEKIKPDHDTVHAEIKHILEHNPELKGEVAEDRIHAYVENVMTSDLVMKFLDGVK</sequence>
<dbReference type="InterPro" id="IPR027304">
    <property type="entry name" value="Trigger_fact/SurA_dom_sf"/>
</dbReference>
<comment type="similarity">
    <text evidence="3">Belongs to the FKBP-type PPIase family. Tig subfamily.</text>
</comment>
<dbReference type="InterPro" id="IPR005215">
    <property type="entry name" value="Trig_fac"/>
</dbReference>
<dbReference type="EMBL" id="MHTJ01000002">
    <property type="protein sequence ID" value="OHA58842.1"/>
    <property type="molecule type" value="Genomic_DNA"/>
</dbReference>
<feature type="domain" description="Trigger factor ribosome-binding bacterial" evidence="10">
    <location>
        <begin position="6"/>
        <end position="154"/>
    </location>
</feature>
<dbReference type="GO" id="GO:0044183">
    <property type="term" value="F:protein folding chaperone"/>
    <property type="evidence" value="ECO:0007669"/>
    <property type="project" value="TreeGrafter"/>
</dbReference>
<gene>
    <name evidence="12" type="ORF">A2571_00450</name>
</gene>
<evidence type="ECO:0000256" key="9">
    <source>
        <dbReference type="ARBA" id="ARBA00029986"/>
    </source>
</evidence>
<dbReference type="GO" id="GO:0015031">
    <property type="term" value="P:protein transport"/>
    <property type="evidence" value="ECO:0007669"/>
    <property type="project" value="InterPro"/>
</dbReference>
<keyword evidence="7" id="KW-0143">Chaperone</keyword>
<dbReference type="SUPFAM" id="SSF109998">
    <property type="entry name" value="Triger factor/SurA peptide-binding domain-like"/>
    <property type="match status" value="1"/>
</dbReference>
<dbReference type="STRING" id="1802438.A2571_00450"/>
<name>A0A1G2QFQ3_9BACT</name>
<feature type="domain" description="Trigger factor C-terminal" evidence="11">
    <location>
        <begin position="186"/>
        <end position="341"/>
    </location>
</feature>
<accession>A0A1G2QFQ3</accession>
<dbReference type="Pfam" id="PF05698">
    <property type="entry name" value="Trigger_C"/>
    <property type="match status" value="1"/>
</dbReference>
<evidence type="ECO:0000256" key="6">
    <source>
        <dbReference type="ARBA" id="ARBA00023110"/>
    </source>
</evidence>
<comment type="catalytic activity">
    <reaction evidence="1">
        <text>[protein]-peptidylproline (omega=180) = [protein]-peptidylproline (omega=0)</text>
        <dbReference type="Rhea" id="RHEA:16237"/>
        <dbReference type="Rhea" id="RHEA-COMP:10747"/>
        <dbReference type="Rhea" id="RHEA-COMP:10748"/>
        <dbReference type="ChEBI" id="CHEBI:83833"/>
        <dbReference type="ChEBI" id="CHEBI:83834"/>
        <dbReference type="EC" id="5.2.1.8"/>
    </reaction>
</comment>
<dbReference type="Proteomes" id="UP000177043">
    <property type="component" value="Unassembled WGS sequence"/>
</dbReference>
<dbReference type="GO" id="GO:0043335">
    <property type="term" value="P:protein unfolding"/>
    <property type="evidence" value="ECO:0007669"/>
    <property type="project" value="TreeGrafter"/>
</dbReference>
<evidence type="ECO:0000256" key="2">
    <source>
        <dbReference type="ARBA" id="ARBA00004496"/>
    </source>
</evidence>
<dbReference type="InterPro" id="IPR037041">
    <property type="entry name" value="Trigger_fac_C_sf"/>
</dbReference>
<dbReference type="AlphaFoldDB" id="A0A1G2QFQ3"/>
<dbReference type="InterPro" id="IPR008881">
    <property type="entry name" value="Trigger_fac_ribosome-bd_bac"/>
</dbReference>
<dbReference type="Gene3D" id="3.30.70.1050">
    <property type="entry name" value="Trigger factor ribosome-binding domain"/>
    <property type="match status" value="1"/>
</dbReference>
<evidence type="ECO:0000256" key="5">
    <source>
        <dbReference type="ARBA" id="ARBA00016902"/>
    </source>
</evidence>
<evidence type="ECO:0000256" key="4">
    <source>
        <dbReference type="ARBA" id="ARBA00013194"/>
    </source>
</evidence>